<protein>
    <submittedName>
        <fullName evidence="2">DUF4245 domain-containing protein</fullName>
    </submittedName>
</protein>
<keyword evidence="3" id="KW-1185">Reference proteome</keyword>
<evidence type="ECO:0000313" key="2">
    <source>
        <dbReference type="EMBL" id="RLV50788.1"/>
    </source>
</evidence>
<dbReference type="Pfam" id="PF14030">
    <property type="entry name" value="DUF4245"/>
    <property type="match status" value="1"/>
</dbReference>
<proteinExistence type="predicted"/>
<name>A0A3L8P8H2_9ACTN</name>
<accession>A0A3L8P8H2</accession>
<gene>
    <name evidence="2" type="ORF">D9V37_02190</name>
</gene>
<keyword evidence="1" id="KW-1133">Transmembrane helix</keyword>
<dbReference type="Proteomes" id="UP000281708">
    <property type="component" value="Unassembled WGS sequence"/>
</dbReference>
<keyword evidence="1" id="KW-0472">Membrane</keyword>
<dbReference type="AlphaFoldDB" id="A0A3L8P8H2"/>
<comment type="caution">
    <text evidence="2">The sequence shown here is derived from an EMBL/GenBank/DDBJ whole genome shotgun (WGS) entry which is preliminary data.</text>
</comment>
<reference evidence="2 3" key="1">
    <citation type="submission" date="2018-10" db="EMBL/GenBank/DDBJ databases">
        <title>Marmoricola sp. 4Q3S-7 whole genome shotgun sequence.</title>
        <authorList>
            <person name="Li F."/>
        </authorList>
    </citation>
    <scope>NUCLEOTIDE SEQUENCE [LARGE SCALE GENOMIC DNA]</scope>
    <source>
        <strain evidence="2 3">4Q3S-7</strain>
    </source>
</reference>
<dbReference type="EMBL" id="RDBE01000001">
    <property type="protein sequence ID" value="RLV50788.1"/>
    <property type="molecule type" value="Genomic_DNA"/>
</dbReference>
<feature type="transmembrane region" description="Helical" evidence="1">
    <location>
        <begin position="20"/>
        <end position="42"/>
    </location>
</feature>
<dbReference type="InterPro" id="IPR025339">
    <property type="entry name" value="DUF4245"/>
</dbReference>
<organism evidence="2 3">
    <name type="scientific">Nocardioides mangrovicus</name>
    <dbReference type="NCBI Taxonomy" id="2478913"/>
    <lineage>
        <taxon>Bacteria</taxon>
        <taxon>Bacillati</taxon>
        <taxon>Actinomycetota</taxon>
        <taxon>Actinomycetes</taxon>
        <taxon>Propionibacteriales</taxon>
        <taxon>Nocardioidaceae</taxon>
        <taxon>Nocardioides</taxon>
    </lineage>
</organism>
<evidence type="ECO:0000313" key="3">
    <source>
        <dbReference type="Proteomes" id="UP000281708"/>
    </source>
</evidence>
<evidence type="ECO:0000256" key="1">
    <source>
        <dbReference type="SAM" id="Phobius"/>
    </source>
</evidence>
<sequence length="184" mass="19106">MVSSAPSAGKPGRYERSSNGLVGAMVILVLVILAFVGFRALFRGNQDDPVPTVAYRGAVTQARQDGALAPAPEPMPSGWRATSVRYQAGKRATWHLGLLTGGGGYVGIEEAHARATKLVDAYLGSGSTQGRARQLAGRTWQTWRDGSAYALTWTGGGRTVFVGGKAGEKAVVELVGVLGFGGTG</sequence>
<keyword evidence="1" id="KW-0812">Transmembrane</keyword>